<evidence type="ECO:0000256" key="3">
    <source>
        <dbReference type="ARBA" id="ARBA00022741"/>
    </source>
</evidence>
<dbReference type="KEGG" id="cii:CIMIT_10120"/>
<evidence type="ECO:0000313" key="7">
    <source>
        <dbReference type="EMBL" id="SNV82855.1"/>
    </source>
</evidence>
<feature type="domain" description="ABC transporter" evidence="5">
    <location>
        <begin position="2"/>
        <end position="204"/>
    </location>
</feature>
<dbReference type="eggNOG" id="COG1121">
    <property type="taxonomic scope" value="Bacteria"/>
</dbReference>
<organism evidence="6 8">
    <name type="scientific">Corynebacterium imitans</name>
    <dbReference type="NCBI Taxonomy" id="156978"/>
    <lineage>
        <taxon>Bacteria</taxon>
        <taxon>Bacillati</taxon>
        <taxon>Actinomycetota</taxon>
        <taxon>Actinomycetes</taxon>
        <taxon>Mycobacteriales</taxon>
        <taxon>Corynebacteriaceae</taxon>
        <taxon>Corynebacterium</taxon>
    </lineage>
</organism>
<evidence type="ECO:0000259" key="5">
    <source>
        <dbReference type="PROSITE" id="PS50893"/>
    </source>
</evidence>
<dbReference type="InterPro" id="IPR050153">
    <property type="entry name" value="Metal_Ion_Import_ABC"/>
</dbReference>
<evidence type="ECO:0000313" key="8">
    <source>
        <dbReference type="Proteomes" id="UP000028780"/>
    </source>
</evidence>
<dbReference type="SUPFAM" id="SSF52540">
    <property type="entry name" value="P-loop containing nucleoside triphosphate hydrolases"/>
    <property type="match status" value="1"/>
</dbReference>
<name>A0A076NLE2_9CORY</name>
<evidence type="ECO:0000313" key="6">
    <source>
        <dbReference type="EMBL" id="AIJ34193.1"/>
    </source>
</evidence>
<gene>
    <name evidence="7" type="primary">fbpC</name>
    <name evidence="6" type="ORF">CIMIT_10120</name>
    <name evidence="7" type="ORF">SAMEA4535761_02084</name>
</gene>
<dbReference type="InterPro" id="IPR003593">
    <property type="entry name" value="AAA+_ATPase"/>
</dbReference>
<dbReference type="SMART" id="SM00382">
    <property type="entry name" value="AAA"/>
    <property type="match status" value="1"/>
</dbReference>
<dbReference type="Gene3D" id="3.40.50.300">
    <property type="entry name" value="P-loop containing nucleotide triphosphate hydrolases"/>
    <property type="match status" value="1"/>
</dbReference>
<reference evidence="7 9" key="2">
    <citation type="submission" date="2017-06" db="EMBL/GenBank/DDBJ databases">
        <authorList>
            <consortium name="Pathogen Informatics"/>
        </authorList>
    </citation>
    <scope>NUCLEOTIDE SEQUENCE [LARGE SCALE GENOMIC DNA]</scope>
    <source>
        <strain evidence="7 9">NCTC13015</strain>
    </source>
</reference>
<proteinExistence type="inferred from homology"/>
<protein>
    <submittedName>
        <fullName evidence="7">ABC transport system, ATP-binding protein</fullName>
        <ecNumber evidence="7">3.6.3.30</ecNumber>
    </submittedName>
    <submittedName>
        <fullName evidence="6">ABC transporter ATP-binding protein</fullName>
    </submittedName>
</protein>
<dbReference type="GO" id="GO:0016887">
    <property type="term" value="F:ATP hydrolysis activity"/>
    <property type="evidence" value="ECO:0007669"/>
    <property type="project" value="InterPro"/>
</dbReference>
<keyword evidence="4 6" id="KW-0067">ATP-binding</keyword>
<keyword evidence="3" id="KW-0547">Nucleotide-binding</keyword>
<dbReference type="STRING" id="156978.CIMIT_10120"/>
<dbReference type="EMBL" id="CP009211">
    <property type="protein sequence ID" value="AIJ34193.1"/>
    <property type="molecule type" value="Genomic_DNA"/>
</dbReference>
<dbReference type="PANTHER" id="PTHR42734:SF17">
    <property type="entry name" value="METAL TRANSPORT SYSTEM ATP-BINDING PROTEIN TM_0124-RELATED"/>
    <property type="match status" value="1"/>
</dbReference>
<keyword evidence="2" id="KW-0813">Transport</keyword>
<sequence length="216" mass="22922">MLQLRNATTTPLWRDITCELAPGEFLAILGPNGSGKSTLLRAALGMQKLDSGTITLGGRVGYIPQQQMFPAHLPARVRDLVSLAGGEPESLLAFVGAPSLIDAHVGRLSGGQQQLVRQAQAFAQDPEIILADEPFLSLDVARQRQTIARFQESGAAVAMITHSIDPVIDIVDKVLYIGPNGHVIGTADEVLQSDVLSELYGAPVQVVRAGGKTVII</sequence>
<comment type="similarity">
    <text evidence="1">Belongs to the ABC transporter superfamily.</text>
</comment>
<dbReference type="Proteomes" id="UP000028780">
    <property type="component" value="Chromosome"/>
</dbReference>
<dbReference type="AlphaFoldDB" id="A0A076NLE2"/>
<dbReference type="EC" id="3.6.3.30" evidence="7"/>
<dbReference type="InterPro" id="IPR003439">
    <property type="entry name" value="ABC_transporter-like_ATP-bd"/>
</dbReference>
<dbReference type="Pfam" id="PF00005">
    <property type="entry name" value="ABC_tran"/>
    <property type="match status" value="1"/>
</dbReference>
<evidence type="ECO:0000256" key="4">
    <source>
        <dbReference type="ARBA" id="ARBA00022840"/>
    </source>
</evidence>
<dbReference type="RefSeq" id="WP_038592392.1">
    <property type="nucleotide sequence ID" value="NZ_CP009211.1"/>
</dbReference>
<accession>A0A076NLE2</accession>
<dbReference type="HOGENOM" id="CLU_000604_1_11_11"/>
<dbReference type="Proteomes" id="UP000215374">
    <property type="component" value="Chromosome 1"/>
</dbReference>
<dbReference type="OrthoDB" id="3282096at2"/>
<dbReference type="PANTHER" id="PTHR42734">
    <property type="entry name" value="METAL TRANSPORT SYSTEM ATP-BINDING PROTEIN TM_0124-RELATED"/>
    <property type="match status" value="1"/>
</dbReference>
<keyword evidence="8" id="KW-1185">Reference proteome</keyword>
<dbReference type="EMBL" id="LT906467">
    <property type="protein sequence ID" value="SNV82855.1"/>
    <property type="molecule type" value="Genomic_DNA"/>
</dbReference>
<dbReference type="PROSITE" id="PS50893">
    <property type="entry name" value="ABC_TRANSPORTER_2"/>
    <property type="match status" value="1"/>
</dbReference>
<evidence type="ECO:0000256" key="1">
    <source>
        <dbReference type="ARBA" id="ARBA00005417"/>
    </source>
</evidence>
<keyword evidence="7" id="KW-0378">Hydrolase</keyword>
<dbReference type="InterPro" id="IPR027417">
    <property type="entry name" value="P-loop_NTPase"/>
</dbReference>
<dbReference type="GO" id="GO:0005524">
    <property type="term" value="F:ATP binding"/>
    <property type="evidence" value="ECO:0007669"/>
    <property type="project" value="UniProtKB-KW"/>
</dbReference>
<evidence type="ECO:0000313" key="9">
    <source>
        <dbReference type="Proteomes" id="UP000215374"/>
    </source>
</evidence>
<evidence type="ECO:0000256" key="2">
    <source>
        <dbReference type="ARBA" id="ARBA00022448"/>
    </source>
</evidence>
<reference evidence="6 8" key="1">
    <citation type="submission" date="2014-08" db="EMBL/GenBank/DDBJ databases">
        <title>Complete genome sequence of Corynebacterium imitans DSM 44264, isolated from a five-month-old boy with suspected pharyngeal diphtheria.</title>
        <authorList>
            <person name="Mollmann S."/>
            <person name="Albersmeier A."/>
            <person name="Ruckert C."/>
            <person name="Tauch A."/>
        </authorList>
    </citation>
    <scope>NUCLEOTIDE SEQUENCE [LARGE SCALE GENOMIC DNA]</scope>
    <source>
        <strain evidence="6 8">DSM 44264</strain>
    </source>
</reference>